<feature type="region of interest" description="Disordered" evidence="1">
    <location>
        <begin position="382"/>
        <end position="420"/>
    </location>
</feature>
<dbReference type="Pfam" id="PF00646">
    <property type="entry name" value="F-box"/>
    <property type="match status" value="1"/>
</dbReference>
<evidence type="ECO:0000313" key="3">
    <source>
        <dbReference type="EMBL" id="KAJ5484880.1"/>
    </source>
</evidence>
<evidence type="ECO:0000256" key="1">
    <source>
        <dbReference type="SAM" id="MobiDB-lite"/>
    </source>
</evidence>
<accession>A0A9W9X5U9</accession>
<feature type="region of interest" description="Disordered" evidence="1">
    <location>
        <begin position="537"/>
        <end position="700"/>
    </location>
</feature>
<comment type="caution">
    <text evidence="3">The sequence shown here is derived from an EMBL/GenBank/DDBJ whole genome shotgun (WGS) entry which is preliminary data.</text>
</comment>
<evidence type="ECO:0000259" key="2">
    <source>
        <dbReference type="SMART" id="SM00256"/>
    </source>
</evidence>
<reference evidence="3" key="2">
    <citation type="journal article" date="2023" name="IMA Fungus">
        <title>Comparative genomic study of the Penicillium genus elucidates a diverse pangenome and 15 lateral gene transfer events.</title>
        <authorList>
            <person name="Petersen C."/>
            <person name="Sorensen T."/>
            <person name="Nielsen M.R."/>
            <person name="Sondergaard T.E."/>
            <person name="Sorensen J.L."/>
            <person name="Fitzpatrick D.A."/>
            <person name="Frisvad J.C."/>
            <person name="Nielsen K.L."/>
        </authorList>
    </citation>
    <scope>NUCLEOTIDE SEQUENCE</scope>
    <source>
        <strain evidence="3">IBT 30728</strain>
    </source>
</reference>
<feature type="compositionally biased region" description="Low complexity" evidence="1">
    <location>
        <begin position="741"/>
        <end position="758"/>
    </location>
</feature>
<dbReference type="GeneID" id="81624719"/>
<feature type="compositionally biased region" description="Basic and acidic residues" evidence="1">
    <location>
        <begin position="584"/>
        <end position="593"/>
    </location>
</feature>
<feature type="region of interest" description="Disordered" evidence="1">
    <location>
        <begin position="1"/>
        <end position="185"/>
    </location>
</feature>
<feature type="compositionally biased region" description="Basic residues" evidence="1">
    <location>
        <begin position="788"/>
        <end position="798"/>
    </location>
</feature>
<name>A0A9W9X5U9_9EURO</name>
<feature type="region of interest" description="Disordered" evidence="1">
    <location>
        <begin position="492"/>
        <end position="516"/>
    </location>
</feature>
<dbReference type="RefSeq" id="XP_056789664.1">
    <property type="nucleotide sequence ID" value="XM_056934470.1"/>
</dbReference>
<feature type="compositionally biased region" description="Polar residues" evidence="1">
    <location>
        <begin position="142"/>
        <end position="156"/>
    </location>
</feature>
<proteinExistence type="predicted"/>
<feature type="compositionally biased region" description="Low complexity" evidence="1">
    <location>
        <begin position="271"/>
        <end position="287"/>
    </location>
</feature>
<dbReference type="SMART" id="SM00256">
    <property type="entry name" value="FBOX"/>
    <property type="match status" value="1"/>
</dbReference>
<feature type="region of interest" description="Disordered" evidence="1">
    <location>
        <begin position="1383"/>
        <end position="1420"/>
    </location>
</feature>
<sequence>MVSSHILPSVRYDQDSKRSSNKSAVRPPPPLKLEGDRVRAQMFKDLSQRTPRPKGVRGRLKGPSKAGQNKDKRVNETQEVPIMMEVPLAQAAGRTDARRSIQNTPPLSSERRKTKGKLSQYQSSQPQTVRSPVPKSRSPSPDSTQDSLESQSVSRQDSLRTIVVLKSPDSSDTEESDISPISDTFPVARSKSSRVLSRFFPELSNNFGIVSPMSSNPTINKQGPQPPAYSSILESELHERVQALYKSSSDADDSSSSSSSVGNFSLEHQTESSSGSDEPGDDASSCYSRRSSITSVESNCFSATKSLTRYSICSPAAAGVFDDFASTYLSRPSSVKSRRLSAISQAFSPSSGLTGYENPRTFLRRASTGSSLSLYDVRNKPLPLEPVEEPSPLEVRRHHGNSITTARPSSPSSTAHRGENHQDIATVTRAYQQPQELDTQLRPRFRRDPTLDEAAEELEDALADLVRSPPLHQQSSLVQGPLQISRHHGDLIATRPAPLPPTTKPHSQTRSYKPFTKSKSLHFKAIKSVDHANQTGASVLRPFRSAKDKRSRWASDKDDRNKDLAGAEDAKPQPPLQRSSETVEQDHDGKSSLRAEATSHSLVEPVKLPKSKKSFSMKMLSFRRANQPPVQVSASQEPRPGVMLASRSESSLVDPHKPTEGDARPDGPPQPQRLSSRAHAKADEEVDGSKANEKNDGARTRLSRCDDLRLQLPRLQTGDLALELDFTLRSSDKESLPHQSPDQQQLRPQPKQPPSSQLPFPPPPLERSDKTRSPTMTSFCAPGPTLPVHHRHHAPAPTVKHKVQLPAVNLRIFPPEDEKILVASEIVASEKLRHSQAFISTAQASSVQLPPEQIFELAATPPSPTSSIPSIFQHRPCAPVHFPGEMPEHLVTLIMERIDSLDDLFNFVLVNKRFYQIFKRRELFFLKTALFRMSPPAWEMREMSPPWDNEWQLLVNPDTPVVEYTSKSYLDRYANDIYTLAQLKSMILVRCSPFLRRETVKGLSGVDMTRAEEVDDAFWRIWTFCRIFGNGKGRENDIEGQMDWLKGGTMARNSFRPTSTVNGPFGLDGVLFEPPEGFARGNGALGLSAQQLYDMTEIWTCLGVLLQPLHGQCAEARKVGVFEGHEITAGDVAQEEMALEEWTSFVMTLGLSAVLALSSLCPAEASSALFSRAESRGLTKWEPTANGISRSSFLKEAVSRVYDEEERLKPSISLQDMKHPHDEFLQRRKQFQEQLRTGRLRGHSRHESAPLKTFSDERPMSEFSTILSKLEEPEPRKAPLESIAPSTHGNYAYTHNCTVPKPPSNPSLQSLSHLRSRSLNSETTFRSVFTPPPPHTQVQDPVDRALTRMVNELGFDPEDAKWALKITDTGEGIDIAAAEKLLKQQKRKNDRNPFAPKGKDGLLKSVMKRKGSNDSGWRFA</sequence>
<gene>
    <name evidence="3" type="ORF">N7539_004868</name>
</gene>
<feature type="compositionally biased region" description="Basic residues" evidence="1">
    <location>
        <begin position="51"/>
        <end position="62"/>
    </location>
</feature>
<keyword evidence="4" id="KW-1185">Reference proteome</keyword>
<feature type="region of interest" description="Disordered" evidence="1">
    <location>
        <begin position="731"/>
        <end position="798"/>
    </location>
</feature>
<feature type="domain" description="F-box" evidence="2">
    <location>
        <begin position="886"/>
        <end position="927"/>
    </location>
</feature>
<dbReference type="Proteomes" id="UP001148312">
    <property type="component" value="Unassembled WGS sequence"/>
</dbReference>
<feature type="compositionally biased region" description="Polar residues" evidence="1">
    <location>
        <begin position="117"/>
        <end position="128"/>
    </location>
</feature>
<protein>
    <recommendedName>
        <fullName evidence="2">F-box domain-containing protein</fullName>
    </recommendedName>
</protein>
<reference evidence="3" key="1">
    <citation type="submission" date="2022-12" db="EMBL/GenBank/DDBJ databases">
        <authorList>
            <person name="Petersen C."/>
        </authorList>
    </citation>
    <scope>NUCLEOTIDE SEQUENCE</scope>
    <source>
        <strain evidence="3">IBT 30728</strain>
    </source>
</reference>
<feature type="region of interest" description="Disordered" evidence="1">
    <location>
        <begin position="245"/>
        <end position="287"/>
    </location>
</feature>
<dbReference type="InterPro" id="IPR001810">
    <property type="entry name" value="F-box_dom"/>
</dbReference>
<dbReference type="EMBL" id="JAPWDQ010000005">
    <property type="protein sequence ID" value="KAJ5484880.1"/>
    <property type="molecule type" value="Genomic_DNA"/>
</dbReference>
<organism evidence="3 4">
    <name type="scientific">Penicillium diatomitis</name>
    <dbReference type="NCBI Taxonomy" id="2819901"/>
    <lineage>
        <taxon>Eukaryota</taxon>
        <taxon>Fungi</taxon>
        <taxon>Dikarya</taxon>
        <taxon>Ascomycota</taxon>
        <taxon>Pezizomycotina</taxon>
        <taxon>Eurotiomycetes</taxon>
        <taxon>Eurotiomycetidae</taxon>
        <taxon>Eurotiales</taxon>
        <taxon>Aspergillaceae</taxon>
        <taxon>Penicillium</taxon>
    </lineage>
</organism>
<feature type="compositionally biased region" description="Basic and acidic residues" evidence="1">
    <location>
        <begin position="654"/>
        <end position="665"/>
    </location>
</feature>
<feature type="compositionally biased region" description="Basic and acidic residues" evidence="1">
    <location>
        <begin position="545"/>
        <end position="571"/>
    </location>
</feature>
<feature type="compositionally biased region" description="Basic and acidic residues" evidence="1">
    <location>
        <begin position="680"/>
        <end position="700"/>
    </location>
</feature>
<evidence type="ECO:0000313" key="4">
    <source>
        <dbReference type="Proteomes" id="UP001148312"/>
    </source>
</evidence>
<feature type="compositionally biased region" description="Low complexity" evidence="1">
    <location>
        <begin position="129"/>
        <end position="141"/>
    </location>
</feature>